<dbReference type="AlphaFoldDB" id="A0A1C7M8K3"/>
<feature type="transmembrane region" description="Helical" evidence="1">
    <location>
        <begin position="33"/>
        <end position="53"/>
    </location>
</feature>
<organism evidence="2 3">
    <name type="scientific">Grifola frondosa</name>
    <name type="common">Maitake</name>
    <name type="synonym">Polyporus frondosus</name>
    <dbReference type="NCBI Taxonomy" id="5627"/>
    <lineage>
        <taxon>Eukaryota</taxon>
        <taxon>Fungi</taxon>
        <taxon>Dikarya</taxon>
        <taxon>Basidiomycota</taxon>
        <taxon>Agaricomycotina</taxon>
        <taxon>Agaricomycetes</taxon>
        <taxon>Polyporales</taxon>
        <taxon>Grifolaceae</taxon>
        <taxon>Grifola</taxon>
    </lineage>
</organism>
<reference evidence="2 3" key="1">
    <citation type="submission" date="2016-03" db="EMBL/GenBank/DDBJ databases">
        <title>Whole genome sequencing of Grifola frondosa 9006-11.</title>
        <authorList>
            <person name="Min B."/>
            <person name="Park H."/>
            <person name="Kim J.-G."/>
            <person name="Cho H."/>
            <person name="Oh Y.-L."/>
            <person name="Kong W.-S."/>
            <person name="Choi I.-G."/>
        </authorList>
    </citation>
    <scope>NUCLEOTIDE SEQUENCE [LARGE SCALE GENOMIC DNA]</scope>
    <source>
        <strain evidence="2 3">9006-11</strain>
    </source>
</reference>
<dbReference type="Proteomes" id="UP000092993">
    <property type="component" value="Unassembled WGS sequence"/>
</dbReference>
<proteinExistence type="predicted"/>
<dbReference type="OrthoDB" id="2803882at2759"/>
<keyword evidence="3" id="KW-1185">Reference proteome</keyword>
<accession>A0A1C7M8K3</accession>
<evidence type="ECO:0000313" key="2">
    <source>
        <dbReference type="EMBL" id="OBZ73162.1"/>
    </source>
</evidence>
<comment type="caution">
    <text evidence="2">The sequence shown here is derived from an EMBL/GenBank/DDBJ whole genome shotgun (WGS) entry which is preliminary data.</text>
</comment>
<evidence type="ECO:0000256" key="1">
    <source>
        <dbReference type="SAM" id="Phobius"/>
    </source>
</evidence>
<dbReference type="EMBL" id="LUGG01000007">
    <property type="protein sequence ID" value="OBZ73162.1"/>
    <property type="molecule type" value="Genomic_DNA"/>
</dbReference>
<dbReference type="STRING" id="5627.A0A1C7M8K3"/>
<gene>
    <name evidence="2" type="ORF">A0H81_07307</name>
</gene>
<keyword evidence="1" id="KW-1133">Transmembrane helix</keyword>
<keyword evidence="1" id="KW-0472">Membrane</keyword>
<keyword evidence="1" id="KW-0812">Transmembrane</keyword>
<feature type="transmembrane region" description="Helical" evidence="1">
    <location>
        <begin position="7"/>
        <end position="27"/>
    </location>
</feature>
<evidence type="ECO:0000313" key="3">
    <source>
        <dbReference type="Proteomes" id="UP000092993"/>
    </source>
</evidence>
<name>A0A1C7M8K3_GRIFR</name>
<protein>
    <submittedName>
        <fullName evidence="2">Uncharacterized protein</fullName>
    </submittedName>
</protein>
<sequence length="279" mass="30344">MGYFADVFQLLPIIIWAAFSSLRTYALSGRNRTLGLLVFILSLVPLGTNMYTFTQRTFFLEPPPIYCASNDGPPAAVTARCTGTLHHLVEYISCREDGSPGEFAVVFGDGFASKWNCLLRVSSHPISFSLLLKRPRQSRSILLIFNVIHIALTLGEQFTYLILLESPISSILISRFILNLRDVDTTSGNITLDTGSPSFVRSHVPNTLAFAPGFVESMGVSLHLGPRSSEECSTISTSDLHAVGDEGEDGAMDLSVIDIHAEGHAVEDVQASCSWGSTL</sequence>